<reference evidence="2 3" key="1">
    <citation type="submission" date="2016-10" db="EMBL/GenBank/DDBJ databases">
        <authorList>
            <person name="de Groot N.N."/>
        </authorList>
    </citation>
    <scope>NUCLEOTIDE SEQUENCE [LARGE SCALE GENOMIC DNA]</scope>
    <source>
        <strain evidence="2 3">DSM 12130</strain>
    </source>
</reference>
<sequence length="159" mass="17730">MENALAVVPKEKSPLTAINELGSRGNGNVQKQKTPRNIILDQCNGKVNYHLIRALLKIILVQQRFIFATYRQPGAVVIPDVCSQRPTPPRHVFSSGMLSNGCRAAAHTAKRVCRSTLNHLRSETFFTGALKVFLETAVWIVVTLGCVYAFLYQLAEYGW</sequence>
<keyword evidence="1" id="KW-0472">Membrane</keyword>
<dbReference type="EMBL" id="FNJI01000071">
    <property type="protein sequence ID" value="SDP82783.1"/>
    <property type="molecule type" value="Genomic_DNA"/>
</dbReference>
<evidence type="ECO:0000313" key="3">
    <source>
        <dbReference type="Proteomes" id="UP000199073"/>
    </source>
</evidence>
<accession>A0A1H0VWQ9</accession>
<dbReference type="RefSeq" id="WP_092226204.1">
    <property type="nucleotide sequence ID" value="NZ_FNJI01000071.1"/>
</dbReference>
<dbReference type="AlphaFoldDB" id="A0A1H0VWQ9"/>
<feature type="transmembrane region" description="Helical" evidence="1">
    <location>
        <begin position="132"/>
        <end position="155"/>
    </location>
</feature>
<dbReference type="STRING" id="91360.SAMN05660330_04284"/>
<evidence type="ECO:0000256" key="1">
    <source>
        <dbReference type="SAM" id="Phobius"/>
    </source>
</evidence>
<keyword evidence="3" id="KW-1185">Reference proteome</keyword>
<organism evidence="2 3">
    <name type="scientific">Desulforhopalus singaporensis</name>
    <dbReference type="NCBI Taxonomy" id="91360"/>
    <lineage>
        <taxon>Bacteria</taxon>
        <taxon>Pseudomonadati</taxon>
        <taxon>Thermodesulfobacteriota</taxon>
        <taxon>Desulfobulbia</taxon>
        <taxon>Desulfobulbales</taxon>
        <taxon>Desulfocapsaceae</taxon>
        <taxon>Desulforhopalus</taxon>
    </lineage>
</organism>
<protein>
    <submittedName>
        <fullName evidence="2">Uncharacterized protein</fullName>
    </submittedName>
</protein>
<gene>
    <name evidence="2" type="ORF">SAMN05660330_04284</name>
</gene>
<keyword evidence="1" id="KW-0812">Transmembrane</keyword>
<keyword evidence="1" id="KW-1133">Transmembrane helix</keyword>
<evidence type="ECO:0000313" key="2">
    <source>
        <dbReference type="EMBL" id="SDP82783.1"/>
    </source>
</evidence>
<name>A0A1H0VWQ9_9BACT</name>
<proteinExistence type="predicted"/>
<dbReference type="Proteomes" id="UP000199073">
    <property type="component" value="Unassembled WGS sequence"/>
</dbReference>